<reference evidence="1 2" key="1">
    <citation type="submission" date="2024-06" db="EMBL/GenBank/DDBJ databases">
        <title>Genomic Encyclopedia of Type Strains, Phase IV (KMG-IV): sequencing the most valuable type-strain genomes for metagenomic binning, comparative biology and taxonomic classification.</title>
        <authorList>
            <person name="Goeker M."/>
        </authorList>
    </citation>
    <scope>NUCLEOTIDE SEQUENCE [LARGE SCALE GENOMIC DNA]</scope>
    <source>
        <strain evidence="1 2">DSM 28102</strain>
    </source>
</reference>
<keyword evidence="2" id="KW-1185">Reference proteome</keyword>
<comment type="caution">
    <text evidence="1">The sequence shown here is derived from an EMBL/GenBank/DDBJ whole genome shotgun (WGS) entry which is preliminary data.</text>
</comment>
<protein>
    <submittedName>
        <fullName evidence="1">Streptomycin 6-kinase</fullName>
        <ecNumber evidence="1">2.7.1.72</ecNumber>
    </submittedName>
</protein>
<name>A0ABV2IAX9_9HYPH</name>
<evidence type="ECO:0000313" key="2">
    <source>
        <dbReference type="Proteomes" id="UP001549164"/>
    </source>
</evidence>
<dbReference type="Proteomes" id="UP001549164">
    <property type="component" value="Unassembled WGS sequence"/>
</dbReference>
<dbReference type="GO" id="GO:0050300">
    <property type="term" value="F:aminoglycoside 6-kinase activity"/>
    <property type="evidence" value="ECO:0007669"/>
    <property type="project" value="UniProtKB-EC"/>
</dbReference>
<dbReference type="RefSeq" id="WP_354434090.1">
    <property type="nucleotide sequence ID" value="NZ_JBEPLY010000005.1"/>
</dbReference>
<dbReference type="EMBL" id="JBEPLY010000005">
    <property type="protein sequence ID" value="MET3600070.1"/>
    <property type="molecule type" value="Genomic_DNA"/>
</dbReference>
<gene>
    <name evidence="1" type="ORF">ABID12_002010</name>
</gene>
<sequence length="292" mass="31441">MTSETPPAGPSTPAGAPFDAVLARWQLEVDGEPILTTTGALLPVRQAGVPAMAKLFSDDEEKTGAALLSWWAGEGAARVLAAEDGAILMERAEGRRSLMEMSRNGCDVEACDILCDVAATLHRKRPHTPPSTLIPLETRFGALFENAPAFGGILPSCASHARALLASADDDAGPLHGDLHHANVLDFEGRGFLAIDPKGLWGARAFDFANIFCNPDGADPALRIARDPAIFDRRLMQIAKRAALDPHRLLVWIAAWCGLSAVWFMRDNNRLADIPLEIANHALSRLQALPRH</sequence>
<proteinExistence type="predicted"/>
<organism evidence="1 2">
    <name type="scientific">Martelella mangrovi</name>
    <dbReference type="NCBI Taxonomy" id="1397477"/>
    <lineage>
        <taxon>Bacteria</taxon>
        <taxon>Pseudomonadati</taxon>
        <taxon>Pseudomonadota</taxon>
        <taxon>Alphaproteobacteria</taxon>
        <taxon>Hyphomicrobiales</taxon>
        <taxon>Aurantimonadaceae</taxon>
        <taxon>Martelella</taxon>
    </lineage>
</organism>
<dbReference type="EC" id="2.7.1.72" evidence="1"/>
<keyword evidence="1" id="KW-0808">Transferase</keyword>
<accession>A0ABV2IAX9</accession>
<dbReference type="SUPFAM" id="SSF56112">
    <property type="entry name" value="Protein kinase-like (PK-like)"/>
    <property type="match status" value="1"/>
</dbReference>
<evidence type="ECO:0000313" key="1">
    <source>
        <dbReference type="EMBL" id="MET3600070.1"/>
    </source>
</evidence>
<dbReference type="Pfam" id="PF04655">
    <property type="entry name" value="APH_6_hur"/>
    <property type="match status" value="1"/>
</dbReference>
<dbReference type="InterPro" id="IPR006748">
    <property type="entry name" value="NH2Glyco/OHUrea_AB-resist_kin"/>
</dbReference>
<dbReference type="InterPro" id="IPR011009">
    <property type="entry name" value="Kinase-like_dom_sf"/>
</dbReference>